<feature type="domain" description="PucR C-terminal helix-turn-helix" evidence="2">
    <location>
        <begin position="332"/>
        <end position="390"/>
    </location>
</feature>
<gene>
    <name evidence="5" type="ORF">GCM10017557_14400</name>
</gene>
<comment type="similarity">
    <text evidence="1">Belongs to the CdaR family.</text>
</comment>
<protein>
    <submittedName>
        <fullName evidence="5">PucR family transcriptional regulator</fullName>
    </submittedName>
</protein>
<evidence type="ECO:0000259" key="3">
    <source>
        <dbReference type="Pfam" id="PF14361"/>
    </source>
</evidence>
<dbReference type="RefSeq" id="WP_190849724.1">
    <property type="nucleotide sequence ID" value="NZ_AP023440.1"/>
</dbReference>
<feature type="domain" description="CdaR GGDEF-like" evidence="4">
    <location>
        <begin position="182"/>
        <end position="283"/>
    </location>
</feature>
<dbReference type="PANTHER" id="PTHR33744:SF1">
    <property type="entry name" value="DNA-BINDING TRANSCRIPTIONAL ACTIVATOR ADER"/>
    <property type="match status" value="1"/>
</dbReference>
<dbReference type="Proteomes" id="UP000516444">
    <property type="component" value="Chromosome"/>
</dbReference>
<reference evidence="5 6" key="1">
    <citation type="journal article" date="2014" name="Int. J. Syst. Evol. Microbiol.">
        <title>Complete genome sequence of Corynebacterium casei LMG S-19264T (=DSM 44701T), isolated from a smear-ripened cheese.</title>
        <authorList>
            <consortium name="US DOE Joint Genome Institute (JGI-PGF)"/>
            <person name="Walter F."/>
            <person name="Albersmeier A."/>
            <person name="Kalinowski J."/>
            <person name="Ruckert C."/>
        </authorList>
    </citation>
    <scope>NUCLEOTIDE SEQUENCE [LARGE SCALE GENOMIC DNA]</scope>
    <source>
        <strain evidence="5 6">JCM 4677</strain>
    </source>
</reference>
<evidence type="ECO:0000313" key="5">
    <source>
        <dbReference type="EMBL" id="BCL26581.1"/>
    </source>
</evidence>
<dbReference type="Pfam" id="PF14361">
    <property type="entry name" value="RsbRD_N"/>
    <property type="match status" value="1"/>
</dbReference>
<sequence length="419" mass="45799">MGARGRRTGHDWKLLAESCTALLERLPELVDEHMRQLVEHSPVYGECLPYDQQWREAQDAMRIGIETISAPRDSPRRDLEYAEDAGRRRAQQGLPLELLVHAYRSAGYLVWDALLEGVAGREPERLGVLMRSATMVWAAVDAQATAATEAYRATETELRRRTDERLQALLDALLEGQEAPGLAARAAAGLDLPERGPYAVVVLRSERREPFRRPVEGEGLRFVWRMRADCEVGVVALAAGQGLDGVARALDGRCSGPGGISPVVAGLAELGRARRLAELALRTCPPDASAVVRLDQRMPTALVVSQPELAGRLVADVFGSLLVLEPADRAVLLETLDAWLFCEGSAGRAAGRLYCHRNTVFNRLRRLEQLTSRSLARPRDLIEMTLALDAYRLAGSFAPAAPTLPVTTGGCAPRPPLSR</sequence>
<evidence type="ECO:0000259" key="2">
    <source>
        <dbReference type="Pfam" id="PF13556"/>
    </source>
</evidence>
<dbReference type="InterPro" id="IPR051448">
    <property type="entry name" value="CdaR-like_regulators"/>
</dbReference>
<proteinExistence type="inferred from homology"/>
<evidence type="ECO:0000313" key="6">
    <source>
        <dbReference type="Proteomes" id="UP000516444"/>
    </source>
</evidence>
<feature type="domain" description="RsbT co-antagonist protein RsbRD N-terminal" evidence="3">
    <location>
        <begin position="27"/>
        <end position="165"/>
    </location>
</feature>
<evidence type="ECO:0000259" key="4">
    <source>
        <dbReference type="Pfam" id="PF17853"/>
    </source>
</evidence>
<dbReference type="InterPro" id="IPR041522">
    <property type="entry name" value="CdaR_GGDEF"/>
</dbReference>
<organism evidence="5 6">
    <name type="scientific">Streptomyces aurantiacus</name>
    <dbReference type="NCBI Taxonomy" id="47760"/>
    <lineage>
        <taxon>Bacteria</taxon>
        <taxon>Bacillati</taxon>
        <taxon>Actinomycetota</taxon>
        <taxon>Actinomycetes</taxon>
        <taxon>Kitasatosporales</taxon>
        <taxon>Streptomycetaceae</taxon>
        <taxon>Streptomyces</taxon>
        <taxon>Streptomyces aurantiacus group</taxon>
    </lineage>
</organism>
<keyword evidence="6" id="KW-1185">Reference proteome</keyword>
<dbReference type="EMBL" id="AP023440">
    <property type="protein sequence ID" value="BCL26581.1"/>
    <property type="molecule type" value="Genomic_DNA"/>
</dbReference>
<evidence type="ECO:0000256" key="1">
    <source>
        <dbReference type="ARBA" id="ARBA00006754"/>
    </source>
</evidence>
<dbReference type="InterPro" id="IPR042070">
    <property type="entry name" value="PucR_C-HTH_sf"/>
</dbReference>
<dbReference type="Pfam" id="PF17853">
    <property type="entry name" value="GGDEF_2"/>
    <property type="match status" value="1"/>
</dbReference>
<dbReference type="PANTHER" id="PTHR33744">
    <property type="entry name" value="CARBOHYDRATE DIACID REGULATOR"/>
    <property type="match status" value="1"/>
</dbReference>
<dbReference type="Gene3D" id="1.10.10.2840">
    <property type="entry name" value="PucR C-terminal helix-turn-helix domain"/>
    <property type="match status" value="1"/>
</dbReference>
<dbReference type="AlphaFoldDB" id="A0A7G1NVU2"/>
<dbReference type="Pfam" id="PF13556">
    <property type="entry name" value="HTH_30"/>
    <property type="match status" value="1"/>
</dbReference>
<dbReference type="InterPro" id="IPR025751">
    <property type="entry name" value="RsbRD_N_dom"/>
</dbReference>
<accession>A0A7G1NVU2</accession>
<dbReference type="KEGG" id="sgm:GCM10017557_14400"/>
<name>A0A7G1NVU2_9ACTN</name>
<dbReference type="InterPro" id="IPR025736">
    <property type="entry name" value="PucR_C-HTH_dom"/>
</dbReference>